<accession>A0A6A3BBC3</accession>
<dbReference type="AlphaFoldDB" id="A0A6A3BBC3"/>
<protein>
    <submittedName>
        <fullName evidence="8">Protein SUPPRESSOR OF npr1-1, CONSTITUTIVE 1-like</fullName>
    </submittedName>
</protein>
<evidence type="ECO:0000256" key="7">
    <source>
        <dbReference type="ARBA" id="ARBA00023180"/>
    </source>
</evidence>
<keyword evidence="6" id="KW-0472">Membrane</keyword>
<evidence type="ECO:0000256" key="2">
    <source>
        <dbReference type="ARBA" id="ARBA00022527"/>
    </source>
</evidence>
<evidence type="ECO:0000313" key="9">
    <source>
        <dbReference type="Proteomes" id="UP000436088"/>
    </source>
</evidence>
<dbReference type="InterPro" id="IPR045874">
    <property type="entry name" value="LRK10/LRL21-25-like"/>
</dbReference>
<organism evidence="8 9">
    <name type="scientific">Hibiscus syriacus</name>
    <name type="common">Rose of Sharon</name>
    <dbReference type="NCBI Taxonomy" id="106335"/>
    <lineage>
        <taxon>Eukaryota</taxon>
        <taxon>Viridiplantae</taxon>
        <taxon>Streptophyta</taxon>
        <taxon>Embryophyta</taxon>
        <taxon>Tracheophyta</taxon>
        <taxon>Spermatophyta</taxon>
        <taxon>Magnoliopsida</taxon>
        <taxon>eudicotyledons</taxon>
        <taxon>Gunneridae</taxon>
        <taxon>Pentapetalae</taxon>
        <taxon>rosids</taxon>
        <taxon>malvids</taxon>
        <taxon>Malvales</taxon>
        <taxon>Malvaceae</taxon>
        <taxon>Malvoideae</taxon>
        <taxon>Hibiscus</taxon>
    </lineage>
</organism>
<keyword evidence="2" id="KW-0723">Serine/threonine-protein kinase</keyword>
<dbReference type="GO" id="GO:0004674">
    <property type="term" value="F:protein serine/threonine kinase activity"/>
    <property type="evidence" value="ECO:0007669"/>
    <property type="project" value="UniProtKB-KW"/>
</dbReference>
<keyword evidence="5" id="KW-1133">Transmembrane helix</keyword>
<keyword evidence="2" id="KW-0808">Transferase</keyword>
<gene>
    <name evidence="8" type="ORF">F3Y22_tig00110204pilonHSYRG00017</name>
</gene>
<evidence type="ECO:0000313" key="8">
    <source>
        <dbReference type="EMBL" id="KAE8713813.1"/>
    </source>
</evidence>
<reference evidence="8" key="1">
    <citation type="submission" date="2019-09" db="EMBL/GenBank/DDBJ databases">
        <title>Draft genome information of white flower Hibiscus syriacus.</title>
        <authorList>
            <person name="Kim Y.-M."/>
        </authorList>
    </citation>
    <scope>NUCLEOTIDE SEQUENCE [LARGE SCALE GENOMIC DNA]</scope>
    <source>
        <strain evidence="8">YM2019G1</strain>
    </source>
</reference>
<dbReference type="GO" id="GO:0016020">
    <property type="term" value="C:membrane"/>
    <property type="evidence" value="ECO:0007669"/>
    <property type="project" value="UniProtKB-SubCell"/>
</dbReference>
<keyword evidence="7" id="KW-0325">Glycoprotein</keyword>
<evidence type="ECO:0000256" key="4">
    <source>
        <dbReference type="ARBA" id="ARBA00022729"/>
    </source>
</evidence>
<dbReference type="EMBL" id="VEPZ02000875">
    <property type="protein sequence ID" value="KAE8713813.1"/>
    <property type="molecule type" value="Genomic_DNA"/>
</dbReference>
<evidence type="ECO:0000256" key="1">
    <source>
        <dbReference type="ARBA" id="ARBA00004479"/>
    </source>
</evidence>
<dbReference type="Proteomes" id="UP000436088">
    <property type="component" value="Unassembled WGS sequence"/>
</dbReference>
<evidence type="ECO:0000256" key="6">
    <source>
        <dbReference type="ARBA" id="ARBA00023136"/>
    </source>
</evidence>
<comment type="caution">
    <text evidence="8">The sequence shown here is derived from an EMBL/GenBank/DDBJ whole genome shotgun (WGS) entry which is preliminary data.</text>
</comment>
<comment type="subcellular location">
    <subcellularLocation>
        <location evidence="1">Membrane</location>
        <topology evidence="1">Single-pass type I membrane protein</topology>
    </subcellularLocation>
</comment>
<name>A0A6A3BBC3_HIBSY</name>
<keyword evidence="2" id="KW-0418">Kinase</keyword>
<sequence>MLLFEIIGKRRNLDRNLPESQEWFPMCVWKNIDTENVGELMTVLGFEDDHRDTGERMMKTALWCVQYRPEWRPSMSVVVKMLEGASEIPAPSNPFAAFLTESNNVPSRTTWTDTSCGSESSSIVPRSTSIPATPVMKKYEIEMASTY</sequence>
<dbReference type="Gene3D" id="1.10.510.10">
    <property type="entry name" value="Transferase(Phosphotransferase) domain 1"/>
    <property type="match status" value="1"/>
</dbReference>
<keyword evidence="3" id="KW-0812">Transmembrane</keyword>
<evidence type="ECO:0000256" key="3">
    <source>
        <dbReference type="ARBA" id="ARBA00022692"/>
    </source>
</evidence>
<dbReference type="PANTHER" id="PTHR27009">
    <property type="entry name" value="RUST RESISTANCE KINASE LR10-RELATED"/>
    <property type="match status" value="1"/>
</dbReference>
<keyword evidence="9" id="KW-1185">Reference proteome</keyword>
<proteinExistence type="predicted"/>
<keyword evidence="4" id="KW-0732">Signal</keyword>
<evidence type="ECO:0000256" key="5">
    <source>
        <dbReference type="ARBA" id="ARBA00022989"/>
    </source>
</evidence>